<dbReference type="Gene3D" id="3.10.20.800">
    <property type="match status" value="1"/>
</dbReference>
<comment type="pathway">
    <text evidence="1 6">Cell wall biogenesis; peptidoglycan biosynthesis.</text>
</comment>
<evidence type="ECO:0000259" key="8">
    <source>
        <dbReference type="PROSITE" id="PS52029"/>
    </source>
</evidence>
<evidence type="ECO:0000256" key="2">
    <source>
        <dbReference type="ARBA" id="ARBA00022679"/>
    </source>
</evidence>
<keyword evidence="7" id="KW-0472">Membrane</keyword>
<proteinExistence type="predicted"/>
<reference evidence="9 10" key="1">
    <citation type="submission" date="2023-04" db="EMBL/GenBank/DDBJ databases">
        <title>Clostridium tannerae sp. nov., isolated from the fecal material of an alpaca.</title>
        <authorList>
            <person name="Miller S."/>
            <person name="Hendry M."/>
            <person name="King J."/>
            <person name="Sankaranarayanan K."/>
            <person name="Lawson P.A."/>
        </authorList>
    </citation>
    <scope>NUCLEOTIDE SEQUENCE [LARGE SCALE GENOMIC DNA]</scope>
    <source>
        <strain evidence="9 10">A1-XYC3</strain>
    </source>
</reference>
<keyword evidence="10" id="KW-1185">Reference proteome</keyword>
<keyword evidence="7" id="KW-0812">Transmembrane</keyword>
<dbReference type="CDD" id="cd16913">
    <property type="entry name" value="YkuD_like"/>
    <property type="match status" value="1"/>
</dbReference>
<keyword evidence="7" id="KW-1133">Transmembrane helix</keyword>
<keyword evidence="3 6" id="KW-0133">Cell shape</keyword>
<evidence type="ECO:0000256" key="4">
    <source>
        <dbReference type="ARBA" id="ARBA00022984"/>
    </source>
</evidence>
<dbReference type="RefSeq" id="WP_318797328.1">
    <property type="nucleotide sequence ID" value="NZ_JARUJP010000005.1"/>
</dbReference>
<dbReference type="InterPro" id="IPR022029">
    <property type="entry name" value="YoaR-like_PG-bd"/>
</dbReference>
<dbReference type="PANTHER" id="PTHR30582">
    <property type="entry name" value="L,D-TRANSPEPTIDASE"/>
    <property type="match status" value="1"/>
</dbReference>
<evidence type="ECO:0000256" key="1">
    <source>
        <dbReference type="ARBA" id="ARBA00004752"/>
    </source>
</evidence>
<dbReference type="Pfam" id="PF12229">
    <property type="entry name" value="PG_binding_4"/>
    <property type="match status" value="2"/>
</dbReference>
<dbReference type="InterPro" id="IPR005490">
    <property type="entry name" value="LD_TPept_cat_dom"/>
</dbReference>
<dbReference type="EMBL" id="JARUJP010000005">
    <property type="protein sequence ID" value="MDW8800768.1"/>
    <property type="molecule type" value="Genomic_DNA"/>
</dbReference>
<evidence type="ECO:0000256" key="3">
    <source>
        <dbReference type="ARBA" id="ARBA00022960"/>
    </source>
</evidence>
<keyword evidence="2" id="KW-0808">Transferase</keyword>
<dbReference type="SUPFAM" id="SSF141523">
    <property type="entry name" value="L,D-transpeptidase catalytic domain-like"/>
    <property type="match status" value="1"/>
</dbReference>
<dbReference type="Pfam" id="PF03734">
    <property type="entry name" value="YkuD"/>
    <property type="match status" value="1"/>
</dbReference>
<organism evidence="9 10">
    <name type="scientific">Clostridium tanneri</name>
    <dbReference type="NCBI Taxonomy" id="3037988"/>
    <lineage>
        <taxon>Bacteria</taxon>
        <taxon>Bacillati</taxon>
        <taxon>Bacillota</taxon>
        <taxon>Clostridia</taxon>
        <taxon>Eubacteriales</taxon>
        <taxon>Clostridiaceae</taxon>
        <taxon>Clostridium</taxon>
    </lineage>
</organism>
<evidence type="ECO:0000313" key="9">
    <source>
        <dbReference type="EMBL" id="MDW8800768.1"/>
    </source>
</evidence>
<evidence type="ECO:0000256" key="6">
    <source>
        <dbReference type="PROSITE-ProRule" id="PRU01373"/>
    </source>
</evidence>
<sequence length="462" mass="52640">MSITETEKGNRIIMGIMIILWVLLITYMGTVAYFTNRFYFGSEINGINVSGKTVEETKEQMASKLQSYRLNLKERGGKEEEIRGPDINLKYNPSRSYKEFKDKQNPYRWVLAPFDKEESKMTDELSYDNKLLKEKIDKLPCFNSSNVVEPKNPSFKYEDKGYVIISEVNGNKVDKDILYSQIVKAISKEETSIDLETTDCYIRPKYTSKSPEIIKVKDILNKYVSSKITYVFGESKETIAGSEINKWLKINENFEITVDEEKVRTSLEEIFSAYNTVGKLRNFVTSSGKTIDIDGGDYGWSINIAKEIQDLNTIIKEGQTITKEPTYSQTALSHNKNGIGNTYVEIDMTNQHLWFYKNGSLVVQGDIVTGNISSNHGTPKGIYRLKYKQADTVLRGQDYSSPVSFWMPFNGGIGIHDANWRGAFGGNIYRTNGSHGCVNCPYYLAREIFYNIQAGSPVICYY</sequence>
<feature type="transmembrane region" description="Helical" evidence="7">
    <location>
        <begin position="12"/>
        <end position="34"/>
    </location>
</feature>
<dbReference type="InterPro" id="IPR038054">
    <property type="entry name" value="LD_TPept-like_central_sf"/>
</dbReference>
<accession>A0ABU4JS53</accession>
<dbReference type="Proteomes" id="UP001281656">
    <property type="component" value="Unassembled WGS sequence"/>
</dbReference>
<dbReference type="PANTHER" id="PTHR30582:SF33">
    <property type="entry name" value="EXPORTED PROTEIN"/>
    <property type="match status" value="1"/>
</dbReference>
<dbReference type="InterPro" id="IPR050979">
    <property type="entry name" value="LD-transpeptidase"/>
</dbReference>
<feature type="domain" description="L,D-TPase catalytic" evidence="8">
    <location>
        <begin position="342"/>
        <end position="461"/>
    </location>
</feature>
<dbReference type="InterPro" id="IPR038063">
    <property type="entry name" value="Transpep_catalytic_dom"/>
</dbReference>
<evidence type="ECO:0000256" key="7">
    <source>
        <dbReference type="SAM" id="Phobius"/>
    </source>
</evidence>
<keyword evidence="5 6" id="KW-0961">Cell wall biogenesis/degradation</keyword>
<feature type="active site" description="Proton donor/acceptor" evidence="6">
    <location>
        <position position="416"/>
    </location>
</feature>
<dbReference type="PROSITE" id="PS52029">
    <property type="entry name" value="LD_TPASE"/>
    <property type="match status" value="1"/>
</dbReference>
<feature type="active site" description="Nucleophile" evidence="6">
    <location>
        <position position="437"/>
    </location>
</feature>
<name>A0ABU4JS53_9CLOT</name>
<keyword evidence="4 6" id="KW-0573">Peptidoglycan synthesis</keyword>
<gene>
    <name evidence="9" type="ORF">P8V03_06335</name>
</gene>
<comment type="caution">
    <text evidence="9">The sequence shown here is derived from an EMBL/GenBank/DDBJ whole genome shotgun (WGS) entry which is preliminary data.</text>
</comment>
<dbReference type="Gene3D" id="2.40.440.10">
    <property type="entry name" value="L,D-transpeptidase catalytic domain-like"/>
    <property type="match status" value="1"/>
</dbReference>
<dbReference type="SUPFAM" id="SSF143985">
    <property type="entry name" value="L,D-transpeptidase pre-catalytic domain-like"/>
    <property type="match status" value="1"/>
</dbReference>
<evidence type="ECO:0000256" key="5">
    <source>
        <dbReference type="ARBA" id="ARBA00023316"/>
    </source>
</evidence>
<protein>
    <submittedName>
        <fullName evidence="9">Peptidoglycan binding domain-containing protein</fullName>
    </submittedName>
</protein>
<evidence type="ECO:0000313" key="10">
    <source>
        <dbReference type="Proteomes" id="UP001281656"/>
    </source>
</evidence>